<keyword evidence="6 9" id="KW-0863">Zinc-finger</keyword>
<dbReference type="GO" id="GO:0005634">
    <property type="term" value="C:nucleus"/>
    <property type="evidence" value="ECO:0007669"/>
    <property type="project" value="TreeGrafter"/>
</dbReference>
<evidence type="ECO:0000313" key="11">
    <source>
        <dbReference type="EMBL" id="CAL1282932.1"/>
    </source>
</evidence>
<dbReference type="InterPro" id="IPR051834">
    <property type="entry name" value="RING_finger_E3_ligase"/>
</dbReference>
<dbReference type="CDD" id="cd16454">
    <property type="entry name" value="RING-H2_PA-TM-RING"/>
    <property type="match status" value="1"/>
</dbReference>
<reference evidence="11 12" key="1">
    <citation type="submission" date="2024-04" db="EMBL/GenBank/DDBJ databases">
        <authorList>
            <person name="Rising A."/>
            <person name="Reimegard J."/>
            <person name="Sonavane S."/>
            <person name="Akerstrom W."/>
            <person name="Nylinder S."/>
            <person name="Hedman E."/>
            <person name="Kallberg Y."/>
        </authorList>
    </citation>
    <scope>NUCLEOTIDE SEQUENCE [LARGE SCALE GENOMIC DNA]</scope>
</reference>
<evidence type="ECO:0000313" key="12">
    <source>
        <dbReference type="Proteomes" id="UP001497382"/>
    </source>
</evidence>
<dbReference type="PANTHER" id="PTHR45931:SF3">
    <property type="entry name" value="RING ZINC FINGER-CONTAINING PROTEIN"/>
    <property type="match status" value="1"/>
</dbReference>
<dbReference type="GO" id="GO:0008270">
    <property type="term" value="F:zinc ion binding"/>
    <property type="evidence" value="ECO:0007669"/>
    <property type="project" value="UniProtKB-KW"/>
</dbReference>
<protein>
    <recommendedName>
        <fullName evidence="3">RING-type E3 ubiquitin transferase</fullName>
        <ecNumber evidence="3">2.3.2.27</ecNumber>
    </recommendedName>
</protein>
<dbReference type="GO" id="GO:0061630">
    <property type="term" value="F:ubiquitin protein ligase activity"/>
    <property type="evidence" value="ECO:0007669"/>
    <property type="project" value="UniProtKB-EC"/>
</dbReference>
<dbReference type="InterPro" id="IPR001841">
    <property type="entry name" value="Znf_RING"/>
</dbReference>
<evidence type="ECO:0000256" key="5">
    <source>
        <dbReference type="ARBA" id="ARBA00022723"/>
    </source>
</evidence>
<name>A0AAV2AGV2_9ARAC</name>
<dbReference type="PROSITE" id="PS50089">
    <property type="entry name" value="ZF_RING_2"/>
    <property type="match status" value="1"/>
</dbReference>
<dbReference type="SUPFAM" id="SSF57850">
    <property type="entry name" value="RING/U-box"/>
    <property type="match status" value="1"/>
</dbReference>
<evidence type="ECO:0000256" key="2">
    <source>
        <dbReference type="ARBA" id="ARBA00004906"/>
    </source>
</evidence>
<keyword evidence="12" id="KW-1185">Reference proteome</keyword>
<keyword evidence="5" id="KW-0479">Metal-binding</keyword>
<dbReference type="EC" id="2.3.2.27" evidence="3"/>
<proteinExistence type="predicted"/>
<keyword evidence="4" id="KW-0808">Transferase</keyword>
<evidence type="ECO:0000256" key="9">
    <source>
        <dbReference type="PROSITE-ProRule" id="PRU00175"/>
    </source>
</evidence>
<dbReference type="FunFam" id="3.30.40.10:FF:000069">
    <property type="entry name" value="E3 ubiquitin-protein ligase RNF115"/>
    <property type="match status" value="1"/>
</dbReference>
<keyword evidence="7" id="KW-0833">Ubl conjugation pathway</keyword>
<dbReference type="Pfam" id="PF14369">
    <property type="entry name" value="Zn_ribbon_19"/>
    <property type="match status" value="1"/>
</dbReference>
<feature type="domain" description="RING-type" evidence="10">
    <location>
        <begin position="192"/>
        <end position="233"/>
    </location>
</feature>
<dbReference type="InterPro" id="IPR039525">
    <property type="entry name" value="RNF126-like_zinc-ribbon"/>
</dbReference>
<accession>A0AAV2AGV2</accession>
<evidence type="ECO:0000256" key="4">
    <source>
        <dbReference type="ARBA" id="ARBA00022679"/>
    </source>
</evidence>
<dbReference type="GO" id="GO:0000209">
    <property type="term" value="P:protein polyubiquitination"/>
    <property type="evidence" value="ECO:0007669"/>
    <property type="project" value="UniProtKB-ARBA"/>
</dbReference>
<evidence type="ECO:0000256" key="1">
    <source>
        <dbReference type="ARBA" id="ARBA00000900"/>
    </source>
</evidence>
<evidence type="ECO:0000259" key="10">
    <source>
        <dbReference type="PROSITE" id="PS50089"/>
    </source>
</evidence>
<dbReference type="Pfam" id="PF13639">
    <property type="entry name" value="zf-RING_2"/>
    <property type="match status" value="1"/>
</dbReference>
<organism evidence="11 12">
    <name type="scientific">Larinioides sclopetarius</name>
    <dbReference type="NCBI Taxonomy" id="280406"/>
    <lineage>
        <taxon>Eukaryota</taxon>
        <taxon>Metazoa</taxon>
        <taxon>Ecdysozoa</taxon>
        <taxon>Arthropoda</taxon>
        <taxon>Chelicerata</taxon>
        <taxon>Arachnida</taxon>
        <taxon>Araneae</taxon>
        <taxon>Araneomorphae</taxon>
        <taxon>Entelegynae</taxon>
        <taxon>Araneoidea</taxon>
        <taxon>Araneidae</taxon>
        <taxon>Larinioides</taxon>
    </lineage>
</organism>
<dbReference type="Gene3D" id="3.30.40.10">
    <property type="entry name" value="Zinc/RING finger domain, C3HC4 (zinc finger)"/>
    <property type="match status" value="1"/>
</dbReference>
<evidence type="ECO:0000256" key="7">
    <source>
        <dbReference type="ARBA" id="ARBA00022786"/>
    </source>
</evidence>
<comment type="caution">
    <text evidence="11">The sequence shown here is derived from an EMBL/GenBank/DDBJ whole genome shotgun (WGS) entry which is preliminary data.</text>
</comment>
<dbReference type="AlphaFoldDB" id="A0AAV2AGV2"/>
<sequence length="284" mass="32543">MAEGIQLASFTTKYFCHHCSREVSPFHTAELICPDCSSGFLEEVSKDLYNADTYSCPDDEDESDLEDVSNISFLPNTMDNFFSRVFMNVAEELPEENEPAEPRSRLFRTDSFSDVMRHLSVRQLLNADEEDSPFVSFRYFDDYTGDEEIDALASQLLDEVEISGPPPLSKDQIKSLPSLQITADLLEKGMQCTVCMDDFSLRDKAKRLPCNHLYHEKCITPWLERQATCPNCREVVQVQSKSKRSRSCPRTRLTTRSGDSRRFSEASTLGDFFTTSMNPFRFYN</sequence>
<comment type="pathway">
    <text evidence="2">Protein modification; protein ubiquitination.</text>
</comment>
<evidence type="ECO:0000256" key="3">
    <source>
        <dbReference type="ARBA" id="ARBA00012483"/>
    </source>
</evidence>
<keyword evidence="8" id="KW-0862">Zinc</keyword>
<gene>
    <name evidence="11" type="ORF">LARSCL_LOCUS12320</name>
</gene>
<evidence type="ECO:0000256" key="8">
    <source>
        <dbReference type="ARBA" id="ARBA00022833"/>
    </source>
</evidence>
<dbReference type="SMART" id="SM00184">
    <property type="entry name" value="RING"/>
    <property type="match status" value="1"/>
</dbReference>
<dbReference type="Proteomes" id="UP001497382">
    <property type="component" value="Unassembled WGS sequence"/>
</dbReference>
<comment type="catalytic activity">
    <reaction evidence="1">
        <text>S-ubiquitinyl-[E2 ubiquitin-conjugating enzyme]-L-cysteine + [acceptor protein]-L-lysine = [E2 ubiquitin-conjugating enzyme]-L-cysteine + N(6)-ubiquitinyl-[acceptor protein]-L-lysine.</text>
        <dbReference type="EC" id="2.3.2.27"/>
    </reaction>
</comment>
<dbReference type="PANTHER" id="PTHR45931">
    <property type="entry name" value="SI:CH211-59O9.10"/>
    <property type="match status" value="1"/>
</dbReference>
<evidence type="ECO:0000256" key="6">
    <source>
        <dbReference type="ARBA" id="ARBA00022771"/>
    </source>
</evidence>
<dbReference type="GO" id="GO:0006511">
    <property type="term" value="P:ubiquitin-dependent protein catabolic process"/>
    <property type="evidence" value="ECO:0007669"/>
    <property type="project" value="TreeGrafter"/>
</dbReference>
<dbReference type="InterPro" id="IPR013083">
    <property type="entry name" value="Znf_RING/FYVE/PHD"/>
</dbReference>
<dbReference type="EMBL" id="CAXIEN010000161">
    <property type="protein sequence ID" value="CAL1282932.1"/>
    <property type="molecule type" value="Genomic_DNA"/>
</dbReference>